<dbReference type="InterPro" id="IPR006379">
    <property type="entry name" value="HAD-SF_hydro_IIB"/>
</dbReference>
<dbReference type="Gene3D" id="3.30.1240.10">
    <property type="match status" value="1"/>
</dbReference>
<dbReference type="PANTHER" id="PTHR10000">
    <property type="entry name" value="PHOSPHOSERINE PHOSPHATASE"/>
    <property type="match status" value="1"/>
</dbReference>
<dbReference type="NCBIfam" id="TIGR01484">
    <property type="entry name" value="HAD-SF-IIB"/>
    <property type="match status" value="1"/>
</dbReference>
<dbReference type="NCBIfam" id="TIGR00099">
    <property type="entry name" value="Cof-subfamily"/>
    <property type="match status" value="1"/>
</dbReference>
<sequence length="289" mass="33265">MQDLKLPLIFTDMDGTLYSSNFKASQETISDIKFATTKSEENPKPALFNLCTGNPVFERVKNVGKQLNARYLIGSTGASIFDMQKNEFIYQKTIDNEAAKKIIDFANKNQLEIIFWNSYQYFYSNFTNQSSLEATLAYHFDTDKGRDIVNQYKNQEINDIIKIEFICKPKYFKKITKFLKTINVYFIETSSNIEIMAKNISKGSAIKYIVETFYQNELSLEDVFCAGDSKNDVDMLKICGYSYAMANSPQVVKLQAKYHTSSVEQNGLGEAIIDYLYRLNKVIKKFLLH</sequence>
<protein>
    <submittedName>
        <fullName evidence="1">Cof-type HAD-IIB family hydrolase</fullName>
    </submittedName>
</protein>
<keyword evidence="1" id="KW-0378">Hydrolase</keyword>
<dbReference type="InterPro" id="IPR000150">
    <property type="entry name" value="Cof"/>
</dbReference>
<dbReference type="Gene3D" id="3.40.50.1000">
    <property type="entry name" value="HAD superfamily/HAD-like"/>
    <property type="match status" value="1"/>
</dbReference>
<dbReference type="GO" id="GO:0005829">
    <property type="term" value="C:cytosol"/>
    <property type="evidence" value="ECO:0007669"/>
    <property type="project" value="TreeGrafter"/>
</dbReference>
<reference evidence="1 2" key="1">
    <citation type="submission" date="2020-05" db="EMBL/GenBank/DDBJ databases">
        <title>Novel Mycoplasma species detected in Mirounga angustirostris (northern elephant seal) from the USA.</title>
        <authorList>
            <person name="Volokhov D.V."/>
        </authorList>
    </citation>
    <scope>NUCLEOTIDE SEQUENCE [LARGE SCALE GENOMIC DNA]</scope>
    <source>
        <strain evidence="1 2">Mirounga ES2806-NAS</strain>
    </source>
</reference>
<dbReference type="InterPro" id="IPR036412">
    <property type="entry name" value="HAD-like_sf"/>
</dbReference>
<dbReference type="Pfam" id="PF08282">
    <property type="entry name" value="Hydrolase_3"/>
    <property type="match status" value="1"/>
</dbReference>
<accession>A0A6M4JCY0</accession>
<gene>
    <name evidence="1" type="ORF">HLA92_00195</name>
</gene>
<dbReference type="Proteomes" id="UP000502118">
    <property type="component" value="Chromosome"/>
</dbReference>
<dbReference type="InterPro" id="IPR023214">
    <property type="entry name" value="HAD_sf"/>
</dbReference>
<dbReference type="PROSITE" id="PS01228">
    <property type="entry name" value="COF_1"/>
    <property type="match status" value="1"/>
</dbReference>
<evidence type="ECO:0000313" key="1">
    <source>
        <dbReference type="EMBL" id="QJR43886.1"/>
    </source>
</evidence>
<dbReference type="PANTHER" id="PTHR10000:SF8">
    <property type="entry name" value="HAD SUPERFAMILY HYDROLASE-LIKE, TYPE 3"/>
    <property type="match status" value="1"/>
</dbReference>
<dbReference type="GO" id="GO:0016791">
    <property type="term" value="F:phosphatase activity"/>
    <property type="evidence" value="ECO:0007669"/>
    <property type="project" value="TreeGrafter"/>
</dbReference>
<organism evidence="1 2">
    <name type="scientific">Mycoplasma miroungirhinis</name>
    <dbReference type="NCBI Taxonomy" id="754516"/>
    <lineage>
        <taxon>Bacteria</taxon>
        <taxon>Bacillati</taxon>
        <taxon>Mycoplasmatota</taxon>
        <taxon>Mollicutes</taxon>
        <taxon>Mycoplasmataceae</taxon>
        <taxon>Mycoplasma</taxon>
    </lineage>
</organism>
<dbReference type="GO" id="GO:0000287">
    <property type="term" value="F:magnesium ion binding"/>
    <property type="evidence" value="ECO:0007669"/>
    <property type="project" value="TreeGrafter"/>
</dbReference>
<dbReference type="RefSeq" id="WP_171112370.1">
    <property type="nucleotide sequence ID" value="NZ_CP053097.1"/>
</dbReference>
<evidence type="ECO:0000313" key="2">
    <source>
        <dbReference type="Proteomes" id="UP000502118"/>
    </source>
</evidence>
<keyword evidence="2" id="KW-1185">Reference proteome</keyword>
<name>A0A6M4JCY0_9MOLU</name>
<dbReference type="KEGG" id="mmio:HLA92_00195"/>
<dbReference type="AlphaFoldDB" id="A0A6M4JCY0"/>
<dbReference type="EMBL" id="CP053097">
    <property type="protein sequence ID" value="QJR43886.1"/>
    <property type="molecule type" value="Genomic_DNA"/>
</dbReference>
<dbReference type="SUPFAM" id="SSF56784">
    <property type="entry name" value="HAD-like"/>
    <property type="match status" value="1"/>
</dbReference>
<proteinExistence type="predicted"/>